<proteinExistence type="predicted"/>
<accession>W7FPW8</accession>
<dbReference type="InterPro" id="IPR039432">
    <property type="entry name" value="SRP9_dom"/>
</dbReference>
<dbReference type="OrthoDB" id="360923at2759"/>
<dbReference type="SUPFAM" id="SSF54762">
    <property type="entry name" value="Signal recognition particle alu RNA binding heterodimer, SRP9/14"/>
    <property type="match status" value="1"/>
</dbReference>
<reference evidence="2 3" key="2">
    <citation type="submission" date="2013-02" db="EMBL/GenBank/DDBJ databases">
        <title>The Genome Sequence of Plasmodium falciparum 7G8.</title>
        <authorList>
            <consortium name="The Broad Institute Genome Sequencing Platform"/>
            <consortium name="The Broad Institute Genome Sequencing Center for Infectious Disease"/>
            <person name="Neafsey D."/>
            <person name="Cheeseman I."/>
            <person name="Volkman S."/>
            <person name="Adams J."/>
            <person name="Walker B."/>
            <person name="Young S.K."/>
            <person name="Zeng Q."/>
            <person name="Gargeya S."/>
            <person name="Fitzgerald M."/>
            <person name="Haas B."/>
            <person name="Abouelleil A."/>
            <person name="Alvarado L."/>
            <person name="Arachchi H.M."/>
            <person name="Berlin A.M."/>
            <person name="Chapman S.B."/>
            <person name="Dewar J."/>
            <person name="Goldberg J."/>
            <person name="Griggs A."/>
            <person name="Gujja S."/>
            <person name="Hansen M."/>
            <person name="Howarth C."/>
            <person name="Imamovic A."/>
            <person name="Larimer J."/>
            <person name="McCowan C."/>
            <person name="Murphy C."/>
            <person name="Neiman D."/>
            <person name="Pearson M."/>
            <person name="Priest M."/>
            <person name="Roberts A."/>
            <person name="Saif S."/>
            <person name="Shea T."/>
            <person name="Sisk P."/>
            <person name="Sykes S."/>
            <person name="Wortman J."/>
            <person name="Nusbaum C."/>
            <person name="Birren B."/>
        </authorList>
    </citation>
    <scope>NUCLEOTIDE SEQUENCE [LARGE SCALE GENOMIC DNA]</scope>
    <source>
        <strain evidence="2 3">7G8</strain>
    </source>
</reference>
<evidence type="ECO:0000259" key="1">
    <source>
        <dbReference type="Pfam" id="PF05486"/>
    </source>
</evidence>
<evidence type="ECO:0000313" key="3">
    <source>
        <dbReference type="Proteomes" id="UP000030688"/>
    </source>
</evidence>
<reference evidence="3" key="1">
    <citation type="submission" date="2007-11" db="EMBL/GenBank/DDBJ databases">
        <authorList>
            <consortium name="The Broad Institute Genome Sequencing Platform"/>
            <person name="Volkman S.K."/>
            <person name="Daily J.P."/>
            <person name="Sarr O."/>
            <person name="Ndiaye D."/>
            <person name="Ndir O."/>
            <person name="Mboup S."/>
            <person name="Lukens A."/>
            <person name="Stange-Thomann N."/>
            <person name="Mauceli E."/>
            <person name="Gnerre S."/>
            <person name="Jaffe D."/>
            <person name="Zainoun J."/>
            <person name="Wiegand R.C."/>
            <person name="Birren B."/>
            <person name="Galagan J."/>
            <person name="Lander E."/>
            <person name="Wirth D.F."/>
        </authorList>
    </citation>
    <scope>NUCLEOTIDE SEQUENCE [LARGE SCALE GENOMIC DNA]</scope>
    <source>
        <strain evidence="3">7G8</strain>
    </source>
</reference>
<dbReference type="GO" id="GO:0006614">
    <property type="term" value="P:SRP-dependent cotranslational protein targeting to membrane"/>
    <property type="evidence" value="ECO:0007669"/>
    <property type="project" value="InterPro"/>
</dbReference>
<name>W7FPW8_PLAF8</name>
<dbReference type="GO" id="GO:0008312">
    <property type="term" value="F:7S RNA binding"/>
    <property type="evidence" value="ECO:0007669"/>
    <property type="project" value="InterPro"/>
</dbReference>
<dbReference type="GO" id="GO:0005786">
    <property type="term" value="C:signal recognition particle, endoplasmic reticulum targeting"/>
    <property type="evidence" value="ECO:0007669"/>
    <property type="project" value="TreeGrafter"/>
</dbReference>
<dbReference type="PANTHER" id="PTHR12834:SF12">
    <property type="entry name" value="SIGNAL RECOGNITION PARTICLE 9 KDA PROTEIN"/>
    <property type="match status" value="1"/>
</dbReference>
<dbReference type="Gene3D" id="3.30.720.10">
    <property type="entry name" value="Signal recognition particle alu RNA binding heterodimer, srp9/1"/>
    <property type="match status" value="1"/>
</dbReference>
<feature type="domain" description="SRP9" evidence="1">
    <location>
        <begin position="13"/>
        <end position="73"/>
    </location>
</feature>
<dbReference type="Pfam" id="PF05486">
    <property type="entry name" value="SRP9-21"/>
    <property type="match status" value="1"/>
</dbReference>
<gene>
    <name evidence="2" type="ORF">PFBG_01908</name>
</gene>
<dbReference type="EMBL" id="KE123605">
    <property type="protein sequence ID" value="EUR73559.1"/>
    <property type="molecule type" value="Genomic_DNA"/>
</dbReference>
<dbReference type="InterPro" id="IPR039914">
    <property type="entry name" value="SRP9-like"/>
</dbReference>
<protein>
    <recommendedName>
        <fullName evidence="1">SRP9 domain-containing protein</fullName>
    </recommendedName>
</protein>
<dbReference type="FunFam" id="3.30.720.10:FF:000009">
    <property type="entry name" value="Signal recognition particle subunit SRP9"/>
    <property type="match status" value="1"/>
</dbReference>
<dbReference type="InterPro" id="IPR009018">
    <property type="entry name" value="Signal_recog_particle_SRP9/14"/>
</dbReference>
<organism evidence="2 3">
    <name type="scientific">Plasmodium falciparum (isolate 7G8)</name>
    <dbReference type="NCBI Taxonomy" id="57266"/>
    <lineage>
        <taxon>Eukaryota</taxon>
        <taxon>Sar</taxon>
        <taxon>Alveolata</taxon>
        <taxon>Apicomplexa</taxon>
        <taxon>Aconoidasida</taxon>
        <taxon>Haemosporida</taxon>
        <taxon>Plasmodiidae</taxon>
        <taxon>Plasmodium</taxon>
        <taxon>Plasmodium (Laverania)</taxon>
    </lineage>
</organism>
<dbReference type="AlphaFoldDB" id="W7FPW8"/>
<dbReference type="Proteomes" id="UP000030688">
    <property type="component" value="Unassembled WGS sequence"/>
</dbReference>
<sequence>MYVYIFYIMVYAESWNDFIHTTRNIISKSPDKTRYVIKLHRPSETIIVKVTDNNNSIMYKLDKNDNMKKIEELNSLFLMWGTSENPNEPFPLKMNKITDKGTIDQKMKKTK</sequence>
<dbReference type="PANTHER" id="PTHR12834">
    <property type="entry name" value="SIGNAL RECOGNITION PARTICLE 9 KDA PROTEIN"/>
    <property type="match status" value="1"/>
</dbReference>
<evidence type="ECO:0000313" key="2">
    <source>
        <dbReference type="EMBL" id="EUR73559.1"/>
    </source>
</evidence>